<protein>
    <recommendedName>
        <fullName evidence="2">histidine kinase</fullName>
        <ecNumber evidence="2">2.7.13.3</ecNumber>
    </recommendedName>
</protein>
<feature type="domain" description="Signal transduction histidine kinase subgroup 3 dimerisation and phosphoacceptor" evidence="11">
    <location>
        <begin position="173"/>
        <end position="238"/>
    </location>
</feature>
<dbReference type="Pfam" id="PF07730">
    <property type="entry name" value="HisKA_3"/>
    <property type="match status" value="1"/>
</dbReference>
<keyword evidence="7" id="KW-0067">ATP-binding</keyword>
<evidence type="ECO:0000256" key="6">
    <source>
        <dbReference type="ARBA" id="ARBA00022777"/>
    </source>
</evidence>
<keyword evidence="5" id="KW-0547">Nucleotide-binding</keyword>
<evidence type="ECO:0000256" key="7">
    <source>
        <dbReference type="ARBA" id="ARBA00022840"/>
    </source>
</evidence>
<evidence type="ECO:0000259" key="11">
    <source>
        <dbReference type="Pfam" id="PF07730"/>
    </source>
</evidence>
<proteinExistence type="predicted"/>
<dbReference type="PANTHER" id="PTHR24421:SF10">
    <property type="entry name" value="NITRATE_NITRITE SENSOR PROTEIN NARQ"/>
    <property type="match status" value="1"/>
</dbReference>
<keyword evidence="4" id="KW-0808">Transferase</keyword>
<organism evidence="12 13">
    <name type="scientific">Rhodococcus artemisiae</name>
    <dbReference type="NCBI Taxonomy" id="714159"/>
    <lineage>
        <taxon>Bacteria</taxon>
        <taxon>Bacillati</taxon>
        <taxon>Actinomycetota</taxon>
        <taxon>Actinomycetes</taxon>
        <taxon>Mycobacteriales</taxon>
        <taxon>Nocardiaceae</taxon>
        <taxon>Rhodococcus</taxon>
    </lineage>
</organism>
<evidence type="ECO:0000256" key="4">
    <source>
        <dbReference type="ARBA" id="ARBA00022679"/>
    </source>
</evidence>
<evidence type="ECO:0000313" key="13">
    <source>
        <dbReference type="Proteomes" id="UP001336020"/>
    </source>
</evidence>
<dbReference type="Gene3D" id="3.30.565.10">
    <property type="entry name" value="Histidine kinase-like ATPase, C-terminal domain"/>
    <property type="match status" value="1"/>
</dbReference>
<sequence>MIARARWMIVVVPAAAIFLFVVVLHTLTSDTTMPDRSAAVFALLQAAALVSTAFRPWVGWGMSFAATLGATVVVGDGLWVDAMINSHFVVLAAVGLRVRPRSAVAMWCVLAAATVALAVIGGAAGEAVETLVLAAVVLVAAGAIRAAVHARRTLAVERDAAQHDRERAAVLSERARIARELHDVVAHHMSVVAIQAQAARYRVTDPPPELTDGLDAIHSSATEALTEMRRILGVLRSEADEMTPSPRLADLPRLLDGVRDGGVDVRDRVDGDVRELPAGVELSAYRIVQEAVSNAVRHAPGATIDVHLAYGSDDLRLRIRNGPAREPVRDLAGAGQGMIGMRERVAALGGRLETGPEPEGGFVVETVLPVAEGVR</sequence>
<accession>A0ABU7L8S1</accession>
<evidence type="ECO:0000256" key="8">
    <source>
        <dbReference type="ARBA" id="ARBA00023012"/>
    </source>
</evidence>
<evidence type="ECO:0000313" key="12">
    <source>
        <dbReference type="EMBL" id="MEE2057934.1"/>
    </source>
</evidence>
<keyword evidence="9" id="KW-0812">Transmembrane</keyword>
<keyword evidence="8" id="KW-0902">Two-component regulatory system</keyword>
<keyword evidence="9" id="KW-1133">Transmembrane helix</keyword>
<feature type="domain" description="Histidine kinase/HSP90-like ATPase" evidence="10">
    <location>
        <begin position="280"/>
        <end position="371"/>
    </location>
</feature>
<evidence type="ECO:0000256" key="3">
    <source>
        <dbReference type="ARBA" id="ARBA00022553"/>
    </source>
</evidence>
<keyword evidence="3" id="KW-0597">Phosphoprotein</keyword>
<dbReference type="InterPro" id="IPR003594">
    <property type="entry name" value="HATPase_dom"/>
</dbReference>
<dbReference type="RefSeq" id="WP_330133177.1">
    <property type="nucleotide sequence ID" value="NZ_JAUTXY010000004.1"/>
</dbReference>
<keyword evidence="13" id="KW-1185">Reference proteome</keyword>
<comment type="caution">
    <text evidence="12">The sequence shown here is derived from an EMBL/GenBank/DDBJ whole genome shotgun (WGS) entry which is preliminary data.</text>
</comment>
<reference evidence="12 13" key="1">
    <citation type="submission" date="2023-07" db="EMBL/GenBank/DDBJ databases">
        <authorList>
            <person name="Girao M."/>
            <person name="Carvalho M.F."/>
        </authorList>
    </citation>
    <scope>NUCLEOTIDE SEQUENCE [LARGE SCALE GENOMIC DNA]</scope>
    <source>
        <strain evidence="12 13">YIM65754</strain>
    </source>
</reference>
<dbReference type="EMBL" id="JAUTXY010000004">
    <property type="protein sequence ID" value="MEE2057934.1"/>
    <property type="molecule type" value="Genomic_DNA"/>
</dbReference>
<evidence type="ECO:0000256" key="1">
    <source>
        <dbReference type="ARBA" id="ARBA00000085"/>
    </source>
</evidence>
<dbReference type="InterPro" id="IPR036890">
    <property type="entry name" value="HATPase_C_sf"/>
</dbReference>
<dbReference type="InterPro" id="IPR011712">
    <property type="entry name" value="Sig_transdc_His_kin_sub3_dim/P"/>
</dbReference>
<dbReference type="GO" id="GO:0016301">
    <property type="term" value="F:kinase activity"/>
    <property type="evidence" value="ECO:0007669"/>
    <property type="project" value="UniProtKB-KW"/>
</dbReference>
<dbReference type="PANTHER" id="PTHR24421">
    <property type="entry name" value="NITRATE/NITRITE SENSOR PROTEIN NARX-RELATED"/>
    <property type="match status" value="1"/>
</dbReference>
<keyword evidence="6 12" id="KW-0418">Kinase</keyword>
<name>A0ABU7L8S1_9NOCA</name>
<gene>
    <name evidence="12" type="ORF">Q7514_10410</name>
</gene>
<feature type="transmembrane region" description="Helical" evidence="9">
    <location>
        <begin position="130"/>
        <end position="148"/>
    </location>
</feature>
<feature type="transmembrane region" description="Helical" evidence="9">
    <location>
        <begin position="6"/>
        <end position="27"/>
    </location>
</feature>
<keyword evidence="9" id="KW-0472">Membrane</keyword>
<dbReference type="Proteomes" id="UP001336020">
    <property type="component" value="Unassembled WGS sequence"/>
</dbReference>
<evidence type="ECO:0000256" key="5">
    <source>
        <dbReference type="ARBA" id="ARBA00022741"/>
    </source>
</evidence>
<feature type="transmembrane region" description="Helical" evidence="9">
    <location>
        <begin position="103"/>
        <end position="124"/>
    </location>
</feature>
<evidence type="ECO:0000256" key="9">
    <source>
        <dbReference type="SAM" id="Phobius"/>
    </source>
</evidence>
<comment type="catalytic activity">
    <reaction evidence="1">
        <text>ATP + protein L-histidine = ADP + protein N-phospho-L-histidine.</text>
        <dbReference type="EC" id="2.7.13.3"/>
    </reaction>
</comment>
<dbReference type="InterPro" id="IPR050482">
    <property type="entry name" value="Sensor_HK_TwoCompSys"/>
</dbReference>
<evidence type="ECO:0000256" key="2">
    <source>
        <dbReference type="ARBA" id="ARBA00012438"/>
    </source>
</evidence>
<evidence type="ECO:0000259" key="10">
    <source>
        <dbReference type="Pfam" id="PF02518"/>
    </source>
</evidence>
<dbReference type="EC" id="2.7.13.3" evidence="2"/>
<dbReference type="SUPFAM" id="SSF55874">
    <property type="entry name" value="ATPase domain of HSP90 chaperone/DNA topoisomerase II/histidine kinase"/>
    <property type="match status" value="1"/>
</dbReference>
<dbReference type="Gene3D" id="1.20.5.1930">
    <property type="match status" value="1"/>
</dbReference>
<dbReference type="CDD" id="cd16917">
    <property type="entry name" value="HATPase_UhpB-NarQ-NarX-like"/>
    <property type="match status" value="1"/>
</dbReference>
<dbReference type="Pfam" id="PF02518">
    <property type="entry name" value="HATPase_c"/>
    <property type="match status" value="1"/>
</dbReference>